<dbReference type="AlphaFoldDB" id="F5YE91"/>
<evidence type="ECO:0000313" key="3">
    <source>
        <dbReference type="Proteomes" id="UP000009222"/>
    </source>
</evidence>
<reference evidence="2 3" key="2">
    <citation type="journal article" date="2011" name="ISME J.">
        <title>RNA-seq reveals cooperative metabolic interactions between two termite-gut spirochete species in co-culture.</title>
        <authorList>
            <person name="Rosenthal A.Z."/>
            <person name="Matson E.G."/>
            <person name="Eldar A."/>
            <person name="Leadbetter J.R."/>
        </authorList>
    </citation>
    <scope>NUCLEOTIDE SEQUENCE [LARGE SCALE GENOMIC DNA]</scope>
    <source>
        <strain evidence="3">ATCC BAA-888 / DSM 13862 / ZAS-9</strain>
    </source>
</reference>
<organism evidence="2 3">
    <name type="scientific">Leadbettera azotonutricia (strain ATCC BAA-888 / DSM 13862 / ZAS-9)</name>
    <name type="common">Treponema azotonutricium</name>
    <dbReference type="NCBI Taxonomy" id="545695"/>
    <lineage>
        <taxon>Bacteria</taxon>
        <taxon>Pseudomonadati</taxon>
        <taxon>Spirochaetota</taxon>
        <taxon>Spirochaetia</taxon>
        <taxon>Spirochaetales</taxon>
        <taxon>Breznakiellaceae</taxon>
        <taxon>Leadbettera</taxon>
    </lineage>
</organism>
<dbReference type="Proteomes" id="UP000009222">
    <property type="component" value="Chromosome"/>
</dbReference>
<evidence type="ECO:0008006" key="4">
    <source>
        <dbReference type="Google" id="ProtNLM"/>
    </source>
</evidence>
<reference evidence="3" key="1">
    <citation type="submission" date="2009-12" db="EMBL/GenBank/DDBJ databases">
        <title>Complete sequence of Treponema azotonutricium strain ZAS-9.</title>
        <authorList>
            <person name="Tetu S.G."/>
            <person name="Matson E."/>
            <person name="Ren Q."/>
            <person name="Seshadri R."/>
            <person name="Elbourne L."/>
            <person name="Hassan K.A."/>
            <person name="Durkin A."/>
            <person name="Radune D."/>
            <person name="Mohamoud Y."/>
            <person name="Shay R."/>
            <person name="Jin S."/>
            <person name="Zhang X."/>
            <person name="Lucey K."/>
            <person name="Ballor N.R."/>
            <person name="Ottesen E."/>
            <person name="Rosenthal R."/>
            <person name="Allen A."/>
            <person name="Leadbetter J.R."/>
            <person name="Paulsen I.T."/>
        </authorList>
    </citation>
    <scope>NUCLEOTIDE SEQUENCE [LARGE SCALE GENOMIC DNA]</scope>
    <source>
        <strain evidence="3">ATCC BAA-888 / DSM 13862 / ZAS-9</strain>
    </source>
</reference>
<feature type="chain" id="PRO_5003331790" description="Transporter" evidence="1">
    <location>
        <begin position="23"/>
        <end position="263"/>
    </location>
</feature>
<sequence length="263" mass="28645">MKIFRMQLLIALALVAVSGLSAQSSLKGMSLNGATGLYSIPTGRIGWERSSDLGLDLGYHAIIRDNANHIPKIGLSLFKWVELTGAVDVQPGDHQNDLIAGVKIQFPLTSTAIALGGNFQGINTGNPNPWERYSAGQIYVAVTYAGQFFTMPAETTVVVGKTFIEGSRDSNIDFGMGFDLILLPKVFQNYIHWITDFANFTYSVDPFGAGSQHRGTLNTGFRIDLSEIPALNKFKFVVDIFLADAFDEDRAFSVGLVFGIPIL</sequence>
<evidence type="ECO:0000313" key="2">
    <source>
        <dbReference type="EMBL" id="AEF83061.1"/>
    </source>
</evidence>
<accession>F5YE91</accession>
<gene>
    <name evidence="2" type="ordered locus">TREAZ_0236</name>
</gene>
<evidence type="ECO:0000256" key="1">
    <source>
        <dbReference type="SAM" id="SignalP"/>
    </source>
</evidence>
<dbReference type="KEGG" id="taz:TREAZ_0236"/>
<feature type="signal peptide" evidence="1">
    <location>
        <begin position="1"/>
        <end position="22"/>
    </location>
</feature>
<name>F5YE91_LEAAZ</name>
<dbReference type="OrthoDB" id="360242at2"/>
<keyword evidence="1" id="KW-0732">Signal</keyword>
<dbReference type="InParanoid" id="F5YE91"/>
<dbReference type="EMBL" id="CP001841">
    <property type="protein sequence ID" value="AEF83061.1"/>
    <property type="molecule type" value="Genomic_DNA"/>
</dbReference>
<dbReference type="RefSeq" id="WP_015711693.1">
    <property type="nucleotide sequence ID" value="NC_015577.1"/>
</dbReference>
<dbReference type="STRING" id="545695.TREAZ_0236"/>
<proteinExistence type="predicted"/>
<protein>
    <recommendedName>
        <fullName evidence="4">Transporter</fullName>
    </recommendedName>
</protein>
<dbReference type="HOGENOM" id="CLU_921150_0_0_12"/>
<keyword evidence="3" id="KW-1185">Reference proteome</keyword>
<dbReference type="eggNOG" id="ENOG50348NC">
    <property type="taxonomic scope" value="Bacteria"/>
</dbReference>